<keyword evidence="1" id="KW-0378">Hydrolase</keyword>
<dbReference type="PANTHER" id="PTHR42856:SF1">
    <property type="entry name" value="ACYL-COENZYME A THIOESTERASE PAAI"/>
    <property type="match status" value="1"/>
</dbReference>
<organism evidence="3 4">
    <name type="scientific">Lampropedia aestuarii</name>
    <dbReference type="NCBI Taxonomy" id="2562762"/>
    <lineage>
        <taxon>Bacteria</taxon>
        <taxon>Pseudomonadati</taxon>
        <taxon>Pseudomonadota</taxon>
        <taxon>Betaproteobacteria</taxon>
        <taxon>Burkholderiales</taxon>
        <taxon>Comamonadaceae</taxon>
        <taxon>Lampropedia</taxon>
    </lineage>
</organism>
<dbReference type="RefSeq" id="WP_136405334.1">
    <property type="nucleotide sequence ID" value="NZ_SSWX01000003.1"/>
</dbReference>
<dbReference type="InterPro" id="IPR003736">
    <property type="entry name" value="PAAI_dom"/>
</dbReference>
<dbReference type="CDD" id="cd03443">
    <property type="entry name" value="PaaI_thioesterase"/>
    <property type="match status" value="1"/>
</dbReference>
<dbReference type="Proteomes" id="UP000306236">
    <property type="component" value="Unassembled WGS sequence"/>
</dbReference>
<dbReference type="Gene3D" id="3.10.129.10">
    <property type="entry name" value="Hotdog Thioesterase"/>
    <property type="match status" value="1"/>
</dbReference>
<dbReference type="InterPro" id="IPR006683">
    <property type="entry name" value="Thioestr_dom"/>
</dbReference>
<protein>
    <submittedName>
        <fullName evidence="3">PaaI family thioesterase</fullName>
    </submittedName>
</protein>
<dbReference type="Pfam" id="PF03061">
    <property type="entry name" value="4HBT"/>
    <property type="match status" value="1"/>
</dbReference>
<feature type="domain" description="Thioesterase" evidence="2">
    <location>
        <begin position="51"/>
        <end position="125"/>
    </location>
</feature>
<evidence type="ECO:0000256" key="1">
    <source>
        <dbReference type="ARBA" id="ARBA00022801"/>
    </source>
</evidence>
<comment type="caution">
    <text evidence="3">The sequence shown here is derived from an EMBL/GenBank/DDBJ whole genome shotgun (WGS) entry which is preliminary data.</text>
</comment>
<dbReference type="GO" id="GO:0016289">
    <property type="term" value="F:acyl-CoA hydrolase activity"/>
    <property type="evidence" value="ECO:0007669"/>
    <property type="project" value="TreeGrafter"/>
</dbReference>
<dbReference type="EMBL" id="SSWX01000003">
    <property type="protein sequence ID" value="THJ35736.1"/>
    <property type="molecule type" value="Genomic_DNA"/>
</dbReference>
<dbReference type="NCBIfam" id="TIGR00369">
    <property type="entry name" value="unchar_dom_1"/>
    <property type="match status" value="1"/>
</dbReference>
<gene>
    <name evidence="3" type="ORF">E8K88_03900</name>
</gene>
<sequence>MNSQTTPTHPGELFQLPMPMAGAYALQGLEIGGMRAKVLMPYAPAFTNSRGEVHGGSLSVLFDCALASACRAHDPNVYGVVTLDLTVHFLAPGKGDVIATAVCERRGRAMCFARGEIHDTQGQLLALATGTFKLVERQKPAA</sequence>
<evidence type="ECO:0000259" key="2">
    <source>
        <dbReference type="Pfam" id="PF03061"/>
    </source>
</evidence>
<evidence type="ECO:0000313" key="3">
    <source>
        <dbReference type="EMBL" id="THJ35736.1"/>
    </source>
</evidence>
<dbReference type="OrthoDB" id="8851832at2"/>
<keyword evidence="4" id="KW-1185">Reference proteome</keyword>
<name>A0A4S5C059_9BURK</name>
<dbReference type="PANTHER" id="PTHR42856">
    <property type="entry name" value="ACYL-COENZYME A THIOESTERASE PAAI"/>
    <property type="match status" value="1"/>
</dbReference>
<reference evidence="3 4" key="1">
    <citation type="submission" date="2019-04" db="EMBL/GenBank/DDBJ databases">
        <title>Lampropedia sp YIM MLB12 draf genome.</title>
        <authorList>
            <person name="Wang Y.-X."/>
        </authorList>
    </citation>
    <scope>NUCLEOTIDE SEQUENCE [LARGE SCALE GENOMIC DNA]</scope>
    <source>
        <strain evidence="3 4">YIM MLB12</strain>
    </source>
</reference>
<dbReference type="SUPFAM" id="SSF54637">
    <property type="entry name" value="Thioesterase/thiol ester dehydrase-isomerase"/>
    <property type="match status" value="1"/>
</dbReference>
<dbReference type="InterPro" id="IPR029069">
    <property type="entry name" value="HotDog_dom_sf"/>
</dbReference>
<dbReference type="InterPro" id="IPR052723">
    <property type="entry name" value="Acyl-CoA_thioesterase_PaaI"/>
</dbReference>
<evidence type="ECO:0000313" key="4">
    <source>
        <dbReference type="Proteomes" id="UP000306236"/>
    </source>
</evidence>
<proteinExistence type="predicted"/>
<accession>A0A4S5C059</accession>
<dbReference type="AlphaFoldDB" id="A0A4S5C059"/>